<evidence type="ECO:0000256" key="2">
    <source>
        <dbReference type="SAM" id="MobiDB-lite"/>
    </source>
</evidence>
<evidence type="ECO:0000256" key="1">
    <source>
        <dbReference type="ARBA" id="ARBA00010502"/>
    </source>
</evidence>
<reference evidence="3 4" key="1">
    <citation type="submission" date="2023-12" db="EMBL/GenBank/DDBJ databases">
        <title>A high-quality genome assembly for Dillenia turbinata (Dilleniales).</title>
        <authorList>
            <person name="Chanderbali A."/>
        </authorList>
    </citation>
    <scope>NUCLEOTIDE SEQUENCE [LARGE SCALE GENOMIC DNA]</scope>
    <source>
        <strain evidence="3">LSX21</strain>
        <tissue evidence="3">Leaf</tissue>
    </source>
</reference>
<dbReference type="PANTHER" id="PTHR33565:SF20">
    <property type="entry name" value="DORMANCY-ASSOCIATED PROTEIN HOMOLOG 4"/>
    <property type="match status" value="1"/>
</dbReference>
<comment type="similarity">
    <text evidence="1">Belongs to the DRM1/ARP family.</text>
</comment>
<evidence type="ECO:0000313" key="4">
    <source>
        <dbReference type="Proteomes" id="UP001370490"/>
    </source>
</evidence>
<accession>A0AAN8YVT5</accession>
<dbReference type="PANTHER" id="PTHR33565">
    <property type="entry name" value="DORMANCY-ASSOCIATED PROTEIN 1"/>
    <property type="match status" value="1"/>
</dbReference>
<proteinExistence type="inferred from homology"/>
<dbReference type="Pfam" id="PF05564">
    <property type="entry name" value="Auxin_repressed"/>
    <property type="match status" value="1"/>
</dbReference>
<dbReference type="InterPro" id="IPR008406">
    <property type="entry name" value="DRM/ARP"/>
</dbReference>
<dbReference type="EMBL" id="JBAMMX010000025">
    <property type="protein sequence ID" value="KAK6914642.1"/>
    <property type="molecule type" value="Genomic_DNA"/>
</dbReference>
<comment type="caution">
    <text evidence="3">The sequence shown here is derived from an EMBL/GenBank/DDBJ whole genome shotgun (WGS) entry which is preliminary data.</text>
</comment>
<feature type="region of interest" description="Disordered" evidence="2">
    <location>
        <begin position="61"/>
        <end position="106"/>
    </location>
</feature>
<name>A0AAN8YVT5_9MAGN</name>
<gene>
    <name evidence="3" type="ORF">RJ641_019759</name>
</gene>
<keyword evidence="4" id="KW-1185">Reference proteome</keyword>
<protein>
    <submittedName>
        <fullName evidence="3">Dormancy/auxin associated protein</fullName>
    </submittedName>
</protein>
<dbReference type="AlphaFoldDB" id="A0AAN8YVT5"/>
<dbReference type="Proteomes" id="UP001370490">
    <property type="component" value="Unassembled WGS sequence"/>
</dbReference>
<feature type="compositionally biased region" description="Low complexity" evidence="2">
    <location>
        <begin position="69"/>
        <end position="97"/>
    </location>
</feature>
<sequence>MGFLHKLWDETLAGPAPETGLAKLRKYDSFPLRHRPSPVSIPATPDDDHLVSRTITILRSPNSSFRNRSATAAAPDSNPSSPATSTTPVSPFSPGTPRGDFKRFPRKKTVATADAFEHAEHSDAKVYDWIVMSALDR</sequence>
<evidence type="ECO:0000313" key="3">
    <source>
        <dbReference type="EMBL" id="KAK6914642.1"/>
    </source>
</evidence>
<organism evidence="3 4">
    <name type="scientific">Dillenia turbinata</name>
    <dbReference type="NCBI Taxonomy" id="194707"/>
    <lineage>
        <taxon>Eukaryota</taxon>
        <taxon>Viridiplantae</taxon>
        <taxon>Streptophyta</taxon>
        <taxon>Embryophyta</taxon>
        <taxon>Tracheophyta</taxon>
        <taxon>Spermatophyta</taxon>
        <taxon>Magnoliopsida</taxon>
        <taxon>eudicotyledons</taxon>
        <taxon>Gunneridae</taxon>
        <taxon>Pentapetalae</taxon>
        <taxon>Dilleniales</taxon>
        <taxon>Dilleniaceae</taxon>
        <taxon>Dillenia</taxon>
    </lineage>
</organism>